<dbReference type="WBParaSite" id="ES5_v2.g29626.t1">
    <property type="protein sequence ID" value="ES5_v2.g29626.t1"/>
    <property type="gene ID" value="ES5_v2.g29626"/>
</dbReference>
<sequence>TRVVSTKEQSTKEKSAKEKEREKDVCVRISFADKFFKNMTRKSVEAKIDRAFAGVFKRVPKVQYELFSSTDKFIVNGDRGPEKSRKTYFYVNCRAIDALLKEAEELKISQGIRNLEI</sequence>
<organism evidence="1 2">
    <name type="scientific">Panagrolaimus sp. ES5</name>
    <dbReference type="NCBI Taxonomy" id="591445"/>
    <lineage>
        <taxon>Eukaryota</taxon>
        <taxon>Metazoa</taxon>
        <taxon>Ecdysozoa</taxon>
        <taxon>Nematoda</taxon>
        <taxon>Chromadorea</taxon>
        <taxon>Rhabditida</taxon>
        <taxon>Tylenchina</taxon>
        <taxon>Panagrolaimomorpha</taxon>
        <taxon>Panagrolaimoidea</taxon>
        <taxon>Panagrolaimidae</taxon>
        <taxon>Panagrolaimus</taxon>
    </lineage>
</organism>
<evidence type="ECO:0000313" key="1">
    <source>
        <dbReference type="Proteomes" id="UP000887579"/>
    </source>
</evidence>
<proteinExistence type="predicted"/>
<protein>
    <submittedName>
        <fullName evidence="2">Uncharacterized protein</fullName>
    </submittedName>
</protein>
<name>A0AC34GJA0_9BILA</name>
<accession>A0AC34GJA0</accession>
<dbReference type="Proteomes" id="UP000887579">
    <property type="component" value="Unplaced"/>
</dbReference>
<evidence type="ECO:0000313" key="2">
    <source>
        <dbReference type="WBParaSite" id="ES5_v2.g29626.t1"/>
    </source>
</evidence>
<reference evidence="2" key="1">
    <citation type="submission" date="2022-11" db="UniProtKB">
        <authorList>
            <consortium name="WormBaseParasite"/>
        </authorList>
    </citation>
    <scope>IDENTIFICATION</scope>
</reference>